<dbReference type="Pfam" id="PF00069">
    <property type="entry name" value="Pkinase"/>
    <property type="match status" value="1"/>
</dbReference>
<dbReference type="PANTHER" id="PTHR24058">
    <property type="entry name" value="DUAL SPECIFICITY PROTEIN KINASE"/>
    <property type="match status" value="1"/>
</dbReference>
<keyword evidence="1" id="KW-0723">Serine/threonine-protein kinase</keyword>
<evidence type="ECO:0000259" key="8">
    <source>
        <dbReference type="PROSITE" id="PS50011"/>
    </source>
</evidence>
<evidence type="ECO:0000256" key="6">
    <source>
        <dbReference type="ARBA" id="ARBA00022840"/>
    </source>
</evidence>
<protein>
    <recommendedName>
        <fullName evidence="8">Protein kinase domain-containing protein</fullName>
    </recommendedName>
</protein>
<evidence type="ECO:0000256" key="7">
    <source>
        <dbReference type="SAM" id="MobiDB-lite"/>
    </source>
</evidence>
<dbReference type="AlphaFoldDB" id="A0AAV5DWE0"/>
<comment type="caution">
    <text evidence="9">The sequence shown here is derived from an EMBL/GenBank/DDBJ whole genome shotgun (WGS) entry which is preliminary data.</text>
</comment>
<accession>A0AAV5DWE0</accession>
<sequence>MEGFAAEHSFARAASSAFGDAAFPVSFDDPQLPPLRLRASRGAGGPKPASPCSSSSSDDFVSMSSTPSGMLNPCGLWSPPRAPSEASSSEMDFGTAREYDTADIFFGENWLYDDLLLRGKQENDGGEGEDKFIVGPGVSLQRSEALQHGDGYGHQHVHRDGNGIAVSGGRTEVHSCSSAPCNCCYSERKNDEELVADPCSAVYGRYQIMDDQTEVLNECVAEVFRFRLKVDADAELESGLLTNSKDAEDGKLNISAVEKELHILSPYLVNGGTPENPWLDHDFRGNDKVHVNTITEEIADGTEFLKSNYSVHPLPESGVLEDAFGVEDLGAADAVVQNSTTHKFQEDPKVDPALSEFLQEYEAFELKIFHRKNRTGFEENKEFPIVMNSVIAGRYRVTEYLGSAAFSRVVRAHDLRTEVDVCLKIIKNDKDFFDQSLDEIKLLKYVNKYDPEDEHHVLRLYDYFYFQAIAQQCLEALVYLHHLNIVHCDLKPENILLKSYSRCEIKVIDLGSSCFLSDNLISYVQSRSYRAPEVILGLPYDQKIDIWSLGCILVELYTGEVLFPNESVPIILARMIGTIGPIDMEMLALGQETQKYFTDDYDLFHKNEETDELEYLIPEKSSLRRQLQCPDKKFVDFLSYLLQINPRKRPMASEALQHQWLSFEYP</sequence>
<keyword evidence="4" id="KW-0547">Nucleotide-binding</keyword>
<evidence type="ECO:0000313" key="10">
    <source>
        <dbReference type="Proteomes" id="UP001054889"/>
    </source>
</evidence>
<evidence type="ECO:0000256" key="2">
    <source>
        <dbReference type="ARBA" id="ARBA00022553"/>
    </source>
</evidence>
<gene>
    <name evidence="9" type="primary">gb01509</name>
    <name evidence="9" type="ORF">PR202_gb01509</name>
</gene>
<evidence type="ECO:0000256" key="4">
    <source>
        <dbReference type="ARBA" id="ARBA00022741"/>
    </source>
</evidence>
<keyword evidence="5" id="KW-0418">Kinase</keyword>
<reference evidence="9" key="2">
    <citation type="submission" date="2021-12" db="EMBL/GenBank/DDBJ databases">
        <title>Resequencing data analysis of finger millet.</title>
        <authorList>
            <person name="Hatakeyama M."/>
            <person name="Aluri S."/>
            <person name="Balachadran M.T."/>
            <person name="Sivarajan S.R."/>
            <person name="Poveda L."/>
            <person name="Shimizu-Inatsugi R."/>
            <person name="Schlapbach R."/>
            <person name="Sreeman S.M."/>
            <person name="Shimizu K.K."/>
        </authorList>
    </citation>
    <scope>NUCLEOTIDE SEQUENCE</scope>
</reference>
<dbReference type="InterPro" id="IPR050494">
    <property type="entry name" value="Ser_Thr_dual-spec_kinase"/>
</dbReference>
<dbReference type="PROSITE" id="PS00108">
    <property type="entry name" value="PROTEIN_KINASE_ST"/>
    <property type="match status" value="1"/>
</dbReference>
<organism evidence="9 10">
    <name type="scientific">Eleusine coracana subsp. coracana</name>
    <dbReference type="NCBI Taxonomy" id="191504"/>
    <lineage>
        <taxon>Eukaryota</taxon>
        <taxon>Viridiplantae</taxon>
        <taxon>Streptophyta</taxon>
        <taxon>Embryophyta</taxon>
        <taxon>Tracheophyta</taxon>
        <taxon>Spermatophyta</taxon>
        <taxon>Magnoliopsida</taxon>
        <taxon>Liliopsida</taxon>
        <taxon>Poales</taxon>
        <taxon>Poaceae</taxon>
        <taxon>PACMAD clade</taxon>
        <taxon>Chloridoideae</taxon>
        <taxon>Cynodonteae</taxon>
        <taxon>Eleusininae</taxon>
        <taxon>Eleusine</taxon>
    </lineage>
</organism>
<keyword evidence="2" id="KW-0597">Phosphoprotein</keyword>
<dbReference type="InterPro" id="IPR011009">
    <property type="entry name" value="Kinase-like_dom_sf"/>
</dbReference>
<dbReference type="EMBL" id="BQKI01000071">
    <property type="protein sequence ID" value="GJN14656.1"/>
    <property type="molecule type" value="Genomic_DNA"/>
</dbReference>
<feature type="domain" description="Protein kinase" evidence="8">
    <location>
        <begin position="395"/>
        <end position="661"/>
    </location>
</feature>
<dbReference type="Gene3D" id="1.10.510.10">
    <property type="entry name" value="Transferase(Phosphotransferase) domain 1"/>
    <property type="match status" value="1"/>
</dbReference>
<dbReference type="Proteomes" id="UP001054889">
    <property type="component" value="Unassembled WGS sequence"/>
</dbReference>
<dbReference type="Gene3D" id="3.30.200.20">
    <property type="entry name" value="Phosphorylase Kinase, domain 1"/>
    <property type="match status" value="1"/>
</dbReference>
<dbReference type="SUPFAM" id="SSF56112">
    <property type="entry name" value="Protein kinase-like (PK-like)"/>
    <property type="match status" value="1"/>
</dbReference>
<keyword evidence="6" id="KW-0067">ATP-binding</keyword>
<dbReference type="CDD" id="cd14133">
    <property type="entry name" value="PKc_DYRK_like"/>
    <property type="match status" value="1"/>
</dbReference>
<dbReference type="GO" id="GO:0004674">
    <property type="term" value="F:protein serine/threonine kinase activity"/>
    <property type="evidence" value="ECO:0007669"/>
    <property type="project" value="UniProtKB-KW"/>
</dbReference>
<proteinExistence type="predicted"/>
<evidence type="ECO:0000256" key="5">
    <source>
        <dbReference type="ARBA" id="ARBA00022777"/>
    </source>
</evidence>
<dbReference type="SMART" id="SM00220">
    <property type="entry name" value="S_TKc"/>
    <property type="match status" value="1"/>
</dbReference>
<dbReference type="GO" id="GO:0005524">
    <property type="term" value="F:ATP binding"/>
    <property type="evidence" value="ECO:0007669"/>
    <property type="project" value="UniProtKB-KW"/>
</dbReference>
<feature type="region of interest" description="Disordered" evidence="7">
    <location>
        <begin position="28"/>
        <end position="65"/>
    </location>
</feature>
<dbReference type="FunFam" id="1.10.510.10:FF:000380">
    <property type="entry name" value="Serine/threonine-protein kinase ppk15"/>
    <property type="match status" value="1"/>
</dbReference>
<dbReference type="PROSITE" id="PS50011">
    <property type="entry name" value="PROTEIN_KINASE_DOM"/>
    <property type="match status" value="1"/>
</dbReference>
<dbReference type="PANTHER" id="PTHR24058:SF63">
    <property type="entry name" value="OS05G0466900 PROTEIN"/>
    <property type="match status" value="1"/>
</dbReference>
<reference evidence="9" key="1">
    <citation type="journal article" date="2018" name="DNA Res.">
        <title>Multiple hybrid de novo genome assembly of finger millet, an orphan allotetraploid crop.</title>
        <authorList>
            <person name="Hatakeyama M."/>
            <person name="Aluri S."/>
            <person name="Balachadran M.T."/>
            <person name="Sivarajan S.R."/>
            <person name="Patrignani A."/>
            <person name="Gruter S."/>
            <person name="Poveda L."/>
            <person name="Shimizu-Inatsugi R."/>
            <person name="Baeten J."/>
            <person name="Francoijs K.J."/>
            <person name="Nataraja K.N."/>
            <person name="Reddy Y.A.N."/>
            <person name="Phadnis S."/>
            <person name="Ravikumar R.L."/>
            <person name="Schlapbach R."/>
            <person name="Sreeman S.M."/>
            <person name="Shimizu K.K."/>
        </authorList>
    </citation>
    <scope>NUCLEOTIDE SEQUENCE</scope>
</reference>
<evidence type="ECO:0000313" key="9">
    <source>
        <dbReference type="EMBL" id="GJN14656.1"/>
    </source>
</evidence>
<keyword evidence="10" id="KW-1185">Reference proteome</keyword>
<dbReference type="InterPro" id="IPR000719">
    <property type="entry name" value="Prot_kinase_dom"/>
</dbReference>
<dbReference type="InterPro" id="IPR008271">
    <property type="entry name" value="Ser/Thr_kinase_AS"/>
</dbReference>
<feature type="compositionally biased region" description="Low complexity" evidence="7">
    <location>
        <begin position="46"/>
        <end position="65"/>
    </location>
</feature>
<evidence type="ECO:0000256" key="1">
    <source>
        <dbReference type="ARBA" id="ARBA00022527"/>
    </source>
</evidence>
<name>A0AAV5DWE0_ELECO</name>
<evidence type="ECO:0000256" key="3">
    <source>
        <dbReference type="ARBA" id="ARBA00022679"/>
    </source>
</evidence>
<keyword evidence="3" id="KW-0808">Transferase</keyword>